<keyword evidence="1" id="KW-0812">Transmembrane</keyword>
<keyword evidence="1" id="KW-0472">Membrane</keyword>
<dbReference type="Proteomes" id="UP000509122">
    <property type="component" value="Chromosome"/>
</dbReference>
<sequence>MFIKKILPSLSINIIIFIFLIPLIFINYFIKFYLFTYQLNIKRLKKGIVVRFYQHLTTIKTNNHVEPN</sequence>
<feature type="transmembrane region" description="Helical" evidence="1">
    <location>
        <begin position="12"/>
        <end position="35"/>
    </location>
</feature>
<name>A0A859IAK1_9MOLU</name>
<evidence type="ECO:0000313" key="3">
    <source>
        <dbReference type="Proteomes" id="UP000509122"/>
    </source>
</evidence>
<dbReference type="AlphaFoldDB" id="A0A859IAK1"/>
<dbReference type="KEGG" id="rphy:RP166_7110"/>
<evidence type="ECO:0000313" key="2">
    <source>
        <dbReference type="EMBL" id="QKX95657.1"/>
    </source>
</evidence>
<proteinExistence type="predicted"/>
<dbReference type="EMBL" id="CP055264">
    <property type="protein sequence ID" value="QKX95657.1"/>
    <property type="molecule type" value="Genomic_DNA"/>
</dbReference>
<reference evidence="2 3" key="1">
    <citation type="submission" date="2020-06" db="EMBL/GenBank/DDBJ databases">
        <title>Complete genome sequence of Candidatus Phytoplasma asteris RP166.</title>
        <authorList>
            <person name="Cho S.-T."/>
            <person name="Zwolinska A."/>
            <person name="Huang W."/>
            <person name="Wouters R."/>
            <person name="Hogenhout S.A."/>
            <person name="Kuo C.-H."/>
        </authorList>
    </citation>
    <scope>NUCLEOTIDE SEQUENCE [LARGE SCALE GENOMIC DNA]</scope>
    <source>
        <strain evidence="2">RP166</strain>
    </source>
</reference>
<protein>
    <submittedName>
        <fullName evidence="2">Uncharacterized protein</fullName>
    </submittedName>
</protein>
<organism evidence="2 3">
    <name type="scientific">Rapeseed phyllody phytoplasma</name>
    <dbReference type="NCBI Taxonomy" id="2490543"/>
    <lineage>
        <taxon>Bacteria</taxon>
        <taxon>Bacillati</taxon>
        <taxon>Mycoplasmatota</taxon>
        <taxon>Mollicutes</taxon>
        <taxon>Acholeplasmatales</taxon>
        <taxon>Acholeplasmataceae</taxon>
        <taxon>Candidatus Phytoplasma</taxon>
        <taxon>16SrI (Aster yellows group)</taxon>
    </lineage>
</organism>
<accession>A0A859IAK1</accession>
<gene>
    <name evidence="2" type="ORF">RP166_7110</name>
</gene>
<evidence type="ECO:0000256" key="1">
    <source>
        <dbReference type="SAM" id="Phobius"/>
    </source>
</evidence>
<keyword evidence="1" id="KW-1133">Transmembrane helix</keyword>